<dbReference type="InterPro" id="IPR029057">
    <property type="entry name" value="PRTase-like"/>
</dbReference>
<keyword evidence="1 4" id="KW-0808">Transferase</keyword>
<name>A0ABR6KRC1_9BACT</name>
<dbReference type="Gene3D" id="3.40.50.2020">
    <property type="match status" value="1"/>
</dbReference>
<keyword evidence="2" id="KW-0315">Glutamine amidotransferase</keyword>
<dbReference type="RefSeq" id="WP_122374571.1">
    <property type="nucleotide sequence ID" value="NZ_BMPB01000011.1"/>
</dbReference>
<dbReference type="EMBL" id="JACHOC010000008">
    <property type="protein sequence ID" value="MBB4623944.1"/>
    <property type="molecule type" value="Genomic_DNA"/>
</dbReference>
<dbReference type="Gene3D" id="3.60.20.10">
    <property type="entry name" value="Glutamine Phosphoribosylpyrophosphate, subunit 1, domain 1"/>
    <property type="match status" value="1"/>
</dbReference>
<evidence type="ECO:0000313" key="4">
    <source>
        <dbReference type="EMBL" id="MBB4623944.1"/>
    </source>
</evidence>
<dbReference type="PANTHER" id="PTHR11907">
    <property type="entry name" value="AMIDOPHOSPHORIBOSYLTRANSFERASE"/>
    <property type="match status" value="1"/>
</dbReference>
<keyword evidence="4" id="KW-0328">Glycosyltransferase</keyword>
<dbReference type="GO" id="GO:0004044">
    <property type="term" value="F:amidophosphoribosyltransferase activity"/>
    <property type="evidence" value="ECO:0007669"/>
    <property type="project" value="UniProtKB-EC"/>
</dbReference>
<dbReference type="InterPro" id="IPR029055">
    <property type="entry name" value="Ntn_hydrolases_N"/>
</dbReference>
<dbReference type="InterPro" id="IPR017932">
    <property type="entry name" value="GATase_2_dom"/>
</dbReference>
<dbReference type="EC" id="2.4.2.14" evidence="4"/>
<evidence type="ECO:0000259" key="3">
    <source>
        <dbReference type="PROSITE" id="PS51278"/>
    </source>
</evidence>
<sequence>MEQLKHECGVAMVRLLKPLEYYHQKYGTWMYGLNKLYLLMEKQHNRGQEGAGLACVKLEATPGEEYMFRERALGTGAITEIFAAVHEHYKDLPPGKLNDPLFAKSNLPFAGELYMGHLRYSTTGKSGISYVHPFLRRNNWRAKNLALCGNFNLTNVNDIFKEITAIGQHPRKFADTYIMLEQMGHRLDREIERLYQKYEDEGMKGMDITHAIEAHVDLSNVLKRCVPTWDGGFVICGLTGSGESFSVRDPWGIRPAFYYADDEIVVLASERPVIQTAMNVQAEDIKELQRGEAMFISKDGRFRTSQIVEPKVNKACSFERIYFSRGSDVDIYRERKKLGENLVHPILKAVDYDLKHTVFSFIPNTAEVAYFGMQEGLNNYLNKLKKEWIADRSHLLQEEELDQILSMRVRAEKVAIKDIKLRTFIAEGNSRNDLAAHVYDVTYGSIEPFVDNLVVIDDSIVRGTTLQQSIIGILDRLHPRKIVIVSSSPQVRYPDYYGIDMSRMNEFIAFRAAVALLKERGMESVITDAYWKAKKQQAQEDGTIVNFVKEIYAPFTDEEISAKMVDLLTPAGTRAKVEIVYQTLDGLHASCPNHPGDWYFSGDYPTPGGARMVNKAFINYMEEEYLIR</sequence>
<feature type="domain" description="Glutamine amidotransferase type-2" evidence="3">
    <location>
        <begin position="8"/>
        <end position="299"/>
    </location>
</feature>
<evidence type="ECO:0000313" key="5">
    <source>
        <dbReference type="Proteomes" id="UP000533637"/>
    </source>
</evidence>
<keyword evidence="5" id="KW-1185">Reference proteome</keyword>
<protein>
    <submittedName>
        <fullName evidence="4">Amidophosphoribosyltransferase</fullName>
        <ecNumber evidence="4">2.4.2.14</ecNumber>
    </submittedName>
</protein>
<dbReference type="PROSITE" id="PS51278">
    <property type="entry name" value="GATASE_TYPE_2"/>
    <property type="match status" value="1"/>
</dbReference>
<dbReference type="SUPFAM" id="SSF53271">
    <property type="entry name" value="PRTase-like"/>
    <property type="match status" value="1"/>
</dbReference>
<dbReference type="SUPFAM" id="SSF56235">
    <property type="entry name" value="N-terminal nucleophile aminohydrolases (Ntn hydrolases)"/>
    <property type="match status" value="1"/>
</dbReference>
<evidence type="ECO:0000256" key="2">
    <source>
        <dbReference type="ARBA" id="ARBA00022962"/>
    </source>
</evidence>
<accession>A0ABR6KRC1</accession>
<gene>
    <name evidence="4" type="ORF">GGQ57_003868</name>
</gene>
<organism evidence="4 5">
    <name type="scientific">Parabacteroides faecis</name>
    <dbReference type="NCBI Taxonomy" id="1217282"/>
    <lineage>
        <taxon>Bacteria</taxon>
        <taxon>Pseudomonadati</taxon>
        <taxon>Bacteroidota</taxon>
        <taxon>Bacteroidia</taxon>
        <taxon>Bacteroidales</taxon>
        <taxon>Tannerellaceae</taxon>
        <taxon>Parabacteroides</taxon>
    </lineage>
</organism>
<evidence type="ECO:0000256" key="1">
    <source>
        <dbReference type="ARBA" id="ARBA00022679"/>
    </source>
</evidence>
<comment type="caution">
    <text evidence="4">The sequence shown here is derived from an EMBL/GenBank/DDBJ whole genome shotgun (WGS) entry which is preliminary data.</text>
</comment>
<dbReference type="Proteomes" id="UP000533637">
    <property type="component" value="Unassembled WGS sequence"/>
</dbReference>
<reference evidence="4 5" key="1">
    <citation type="submission" date="2020-08" db="EMBL/GenBank/DDBJ databases">
        <title>Genomic Encyclopedia of Type Strains, Phase IV (KMG-IV): sequencing the most valuable type-strain genomes for metagenomic binning, comparative biology and taxonomic classification.</title>
        <authorList>
            <person name="Goeker M."/>
        </authorList>
    </citation>
    <scope>NUCLEOTIDE SEQUENCE [LARGE SCALE GENOMIC DNA]</scope>
    <source>
        <strain evidence="4 5">DSM 102983</strain>
    </source>
</reference>
<proteinExistence type="predicted"/>